<dbReference type="InterPro" id="IPR051200">
    <property type="entry name" value="Host-pathogen_enzymatic-act"/>
</dbReference>
<accession>A0A0U5L8D1</accession>
<dbReference type="PANTHER" id="PTHR47197:SF3">
    <property type="entry name" value="DIHYDRO-HEME D1 DEHYDROGENASE"/>
    <property type="match status" value="1"/>
</dbReference>
<evidence type="ECO:0000313" key="5">
    <source>
        <dbReference type="Proteomes" id="UP000059419"/>
    </source>
</evidence>
<sequence length="352" mass="37532">MNAVQKTAQWALRPLVLASLLLSTAALAQPGETLNQPVAKGAYELAFSGSDNALFLATSQSRSLDKGGVVYRLDPQTLAITQIIHNDLKPFGAAINPQTNTLYVGNSVEGAVTAIDASSGEVRGRLVLDARKRSKEVKPLQPRELVVDAATNRVYISGVGAPSVVWVVDGKTMQLLSTVPDTGKGGTGLALDAAAQKLYVTNGEGELITVNTRTNAVEKRQKLEEGQEHFFLNISLDTATHRAFITDSKQAAVLVVDTRSGKVVHKIAVPESLAVLFNPQRQELYVTHRKAGTVSIINARNYNVLQTITAPGMPNSLALSADGQALYVSVKQASSPKKEATAPDSVMRIALK</sequence>
<dbReference type="KEGG" id="ege:EM595_3156"/>
<keyword evidence="1 2" id="KW-0732">Signal</keyword>
<keyword evidence="5" id="KW-1185">Reference proteome</keyword>
<dbReference type="Pfam" id="PF21783">
    <property type="entry name" value="YNCE"/>
    <property type="match status" value="1"/>
</dbReference>
<evidence type="ECO:0000256" key="2">
    <source>
        <dbReference type="SAM" id="SignalP"/>
    </source>
</evidence>
<dbReference type="InterPro" id="IPR048433">
    <property type="entry name" value="YNCE-like_beta-prop"/>
</dbReference>
<dbReference type="InterPro" id="IPR015943">
    <property type="entry name" value="WD40/YVTN_repeat-like_dom_sf"/>
</dbReference>
<dbReference type="OrthoDB" id="7767057at2"/>
<feature type="chain" id="PRO_5006861134" description="YNCE-like beta-propeller domain-containing protein" evidence="2">
    <location>
        <begin position="29"/>
        <end position="352"/>
    </location>
</feature>
<dbReference type="Proteomes" id="UP000059419">
    <property type="component" value="Chromosome 1"/>
</dbReference>
<dbReference type="Gene3D" id="2.130.10.10">
    <property type="entry name" value="YVTN repeat-like/Quinoprotein amine dehydrogenase"/>
    <property type="match status" value="1"/>
</dbReference>
<proteinExistence type="predicted"/>
<feature type="signal peptide" evidence="2">
    <location>
        <begin position="1"/>
        <end position="28"/>
    </location>
</feature>
<dbReference type="RefSeq" id="WP_067434140.1">
    <property type="nucleotide sequence ID" value="NZ_LN907827.1"/>
</dbReference>
<dbReference type="AlphaFoldDB" id="A0A0U5L8D1"/>
<dbReference type="EMBL" id="LN907827">
    <property type="protein sequence ID" value="CUU25387.1"/>
    <property type="molecule type" value="Genomic_DNA"/>
</dbReference>
<reference evidence="5" key="1">
    <citation type="submission" date="2015-11" db="EMBL/GenBank/DDBJ databases">
        <authorList>
            <person name="Blom J."/>
        </authorList>
    </citation>
    <scope>NUCLEOTIDE SEQUENCE [LARGE SCALE GENOMIC DNA]</scope>
</reference>
<dbReference type="SUPFAM" id="SSF51004">
    <property type="entry name" value="C-terminal (heme d1) domain of cytochrome cd1-nitrite reductase"/>
    <property type="match status" value="1"/>
</dbReference>
<dbReference type="PANTHER" id="PTHR47197">
    <property type="entry name" value="PROTEIN NIRF"/>
    <property type="match status" value="1"/>
</dbReference>
<evidence type="ECO:0000259" key="3">
    <source>
        <dbReference type="Pfam" id="PF21783"/>
    </source>
</evidence>
<dbReference type="STRING" id="1619313.EM595_3156"/>
<name>A0A0U5L8D1_9GAMM</name>
<dbReference type="PATRIC" id="fig|1619313.3.peg.3276"/>
<gene>
    <name evidence="4" type="primary">yncE</name>
    <name evidence="4" type="ORF">EM595_3156</name>
</gene>
<feature type="domain" description="YNCE-like beta-propeller" evidence="3">
    <location>
        <begin position="63"/>
        <end position="333"/>
    </location>
</feature>
<evidence type="ECO:0000256" key="1">
    <source>
        <dbReference type="ARBA" id="ARBA00022729"/>
    </source>
</evidence>
<dbReference type="InterPro" id="IPR011048">
    <property type="entry name" value="Haem_d1_sf"/>
</dbReference>
<protein>
    <recommendedName>
        <fullName evidence="3">YNCE-like beta-propeller domain-containing protein</fullName>
    </recommendedName>
</protein>
<evidence type="ECO:0000313" key="4">
    <source>
        <dbReference type="EMBL" id="CUU25387.1"/>
    </source>
</evidence>
<organism evidence="4 5">
    <name type="scientific">Duffyella gerundensis</name>
    <dbReference type="NCBI Taxonomy" id="1619313"/>
    <lineage>
        <taxon>Bacteria</taxon>
        <taxon>Pseudomonadati</taxon>
        <taxon>Pseudomonadota</taxon>
        <taxon>Gammaproteobacteria</taxon>
        <taxon>Enterobacterales</taxon>
        <taxon>Erwiniaceae</taxon>
        <taxon>Duffyella</taxon>
    </lineage>
</organism>